<keyword evidence="2" id="KW-0812">Transmembrane</keyword>
<comment type="caution">
    <text evidence="3">The sequence shown here is derived from an EMBL/GenBank/DDBJ whole genome shotgun (WGS) entry which is preliminary data.</text>
</comment>
<feature type="transmembrane region" description="Helical" evidence="2">
    <location>
        <begin position="353"/>
        <end position="383"/>
    </location>
</feature>
<dbReference type="OrthoDB" id="6157510at2759"/>
<evidence type="ECO:0000313" key="4">
    <source>
        <dbReference type="Proteomes" id="UP000663852"/>
    </source>
</evidence>
<evidence type="ECO:0000313" key="3">
    <source>
        <dbReference type="EMBL" id="CAF0875035.1"/>
    </source>
</evidence>
<feature type="transmembrane region" description="Helical" evidence="2">
    <location>
        <begin position="312"/>
        <end position="333"/>
    </location>
</feature>
<dbReference type="InterPro" id="IPR040350">
    <property type="entry name" value="TMEM272"/>
</dbReference>
<name>A0A813XET6_ADIRI</name>
<protein>
    <submittedName>
        <fullName evidence="3">Uncharacterized protein</fullName>
    </submittedName>
</protein>
<feature type="transmembrane region" description="Helical" evidence="2">
    <location>
        <begin position="260"/>
        <end position="280"/>
    </location>
</feature>
<dbReference type="PANTHER" id="PTHR33444">
    <property type="entry name" value="SI:DKEY-19B23.12-RELATED"/>
    <property type="match status" value="1"/>
</dbReference>
<keyword evidence="2" id="KW-1133">Transmembrane helix</keyword>
<organism evidence="3 4">
    <name type="scientific">Adineta ricciae</name>
    <name type="common">Rotifer</name>
    <dbReference type="NCBI Taxonomy" id="249248"/>
    <lineage>
        <taxon>Eukaryota</taxon>
        <taxon>Metazoa</taxon>
        <taxon>Spiralia</taxon>
        <taxon>Gnathifera</taxon>
        <taxon>Rotifera</taxon>
        <taxon>Eurotatoria</taxon>
        <taxon>Bdelloidea</taxon>
        <taxon>Adinetida</taxon>
        <taxon>Adinetidae</taxon>
        <taxon>Adineta</taxon>
    </lineage>
</organism>
<feature type="transmembrane region" description="Helical" evidence="2">
    <location>
        <begin position="209"/>
        <end position="230"/>
    </location>
</feature>
<dbReference type="PANTHER" id="PTHR33444:SF7">
    <property type="entry name" value="TRANSMEMBRANE PROTEIN 272"/>
    <property type="match status" value="1"/>
</dbReference>
<dbReference type="EMBL" id="CAJNOJ010000027">
    <property type="protein sequence ID" value="CAF0875035.1"/>
    <property type="molecule type" value="Genomic_DNA"/>
</dbReference>
<reference evidence="3" key="1">
    <citation type="submission" date="2021-02" db="EMBL/GenBank/DDBJ databases">
        <authorList>
            <person name="Nowell W R."/>
        </authorList>
    </citation>
    <scope>NUCLEOTIDE SEQUENCE</scope>
</reference>
<proteinExistence type="predicted"/>
<sequence length="392" mass="44490">MIKCFKKLIYQTLNNKIIWQFGSLQCNCLTQVLRMSRQFGSIYSGTSGGSIDPSSGITNRPVSLANIATAFLSERKTSARRSSGGPRKQRLTSKGQSTSISKRQSSYTTTTTDEILGGRRSSVDNMNDVIATLFSSHNGPTNSDNKHRSNAMLSQEDHRLLLSSSEWIEDVKDSDPYVSVCSRLGEAIQDSETYFEFVKKSFSIITHTFVATALLVLLTIFQVILFFMGMKMQRLSFATYPKTSSSGVKYLNDCPVQPNLPVYLLVAGSMGLVRVLNLLWKQFRRRRMRKLEGVELDQEEETENDGSDFTDAVLSLFLFGWFIVGQYWTWSIYKPNFEFGLRNPENYCHRNVYIFALVHIGFVYVMFLATILFLVALTCCARFPHLIVKTPR</sequence>
<evidence type="ECO:0000256" key="1">
    <source>
        <dbReference type="SAM" id="MobiDB-lite"/>
    </source>
</evidence>
<evidence type="ECO:0000256" key="2">
    <source>
        <dbReference type="SAM" id="Phobius"/>
    </source>
</evidence>
<gene>
    <name evidence="3" type="ORF">EDS130_LOCUS8489</name>
</gene>
<dbReference type="AlphaFoldDB" id="A0A813XET6"/>
<dbReference type="Proteomes" id="UP000663852">
    <property type="component" value="Unassembled WGS sequence"/>
</dbReference>
<accession>A0A813XET6</accession>
<feature type="region of interest" description="Disordered" evidence="1">
    <location>
        <begin position="75"/>
        <end position="118"/>
    </location>
</feature>
<keyword evidence="2" id="KW-0472">Membrane</keyword>
<feature type="compositionally biased region" description="Polar residues" evidence="1">
    <location>
        <begin position="92"/>
        <end position="113"/>
    </location>
</feature>